<gene>
    <name evidence="2" type="ORF">HanXRQr2_Chr08g0347091</name>
</gene>
<dbReference type="AlphaFoldDB" id="A0A9K3IG24"/>
<comment type="caution">
    <text evidence="2">The sequence shown here is derived from an EMBL/GenBank/DDBJ whole genome shotgun (WGS) entry which is preliminary data.</text>
</comment>
<feature type="region of interest" description="Disordered" evidence="1">
    <location>
        <begin position="34"/>
        <end position="67"/>
    </location>
</feature>
<dbReference type="EMBL" id="MNCJ02000323">
    <property type="protein sequence ID" value="KAF5796067.1"/>
    <property type="molecule type" value="Genomic_DNA"/>
</dbReference>
<sequence length="67" mass="7353">MKIHNELSSILIAYNKLLKSFICSTSSRMMIDKPPSFMGLGNTKHIPSNRIRKGPTKTGGPHPKSAS</sequence>
<evidence type="ECO:0000313" key="2">
    <source>
        <dbReference type="EMBL" id="KAF5796067.1"/>
    </source>
</evidence>
<evidence type="ECO:0000313" key="3">
    <source>
        <dbReference type="Proteomes" id="UP000215914"/>
    </source>
</evidence>
<evidence type="ECO:0000256" key="1">
    <source>
        <dbReference type="SAM" id="MobiDB-lite"/>
    </source>
</evidence>
<name>A0A9K3IG24_HELAN</name>
<keyword evidence="3" id="KW-1185">Reference proteome</keyword>
<dbReference type="Gramene" id="mRNA:HanXRQr2_Chr08g0347091">
    <property type="protein sequence ID" value="CDS:HanXRQr2_Chr08g0347091.1"/>
    <property type="gene ID" value="HanXRQr2_Chr08g0347091"/>
</dbReference>
<reference evidence="2" key="2">
    <citation type="submission" date="2020-06" db="EMBL/GenBank/DDBJ databases">
        <title>Helianthus annuus Genome sequencing and assembly Release 2.</title>
        <authorList>
            <person name="Gouzy J."/>
            <person name="Langlade N."/>
            <person name="Munos S."/>
        </authorList>
    </citation>
    <scope>NUCLEOTIDE SEQUENCE</scope>
    <source>
        <tissue evidence="2">Leaves</tissue>
    </source>
</reference>
<proteinExistence type="predicted"/>
<protein>
    <submittedName>
        <fullName evidence="2">Uncharacterized protein</fullName>
    </submittedName>
</protein>
<dbReference type="Proteomes" id="UP000215914">
    <property type="component" value="Unassembled WGS sequence"/>
</dbReference>
<accession>A0A9K3IG24</accession>
<organism evidence="2 3">
    <name type="scientific">Helianthus annuus</name>
    <name type="common">Common sunflower</name>
    <dbReference type="NCBI Taxonomy" id="4232"/>
    <lineage>
        <taxon>Eukaryota</taxon>
        <taxon>Viridiplantae</taxon>
        <taxon>Streptophyta</taxon>
        <taxon>Embryophyta</taxon>
        <taxon>Tracheophyta</taxon>
        <taxon>Spermatophyta</taxon>
        <taxon>Magnoliopsida</taxon>
        <taxon>eudicotyledons</taxon>
        <taxon>Gunneridae</taxon>
        <taxon>Pentapetalae</taxon>
        <taxon>asterids</taxon>
        <taxon>campanulids</taxon>
        <taxon>Asterales</taxon>
        <taxon>Asteraceae</taxon>
        <taxon>Asteroideae</taxon>
        <taxon>Heliantheae alliance</taxon>
        <taxon>Heliantheae</taxon>
        <taxon>Helianthus</taxon>
    </lineage>
</organism>
<reference evidence="2" key="1">
    <citation type="journal article" date="2017" name="Nature">
        <title>The sunflower genome provides insights into oil metabolism, flowering and Asterid evolution.</title>
        <authorList>
            <person name="Badouin H."/>
            <person name="Gouzy J."/>
            <person name="Grassa C.J."/>
            <person name="Murat F."/>
            <person name="Staton S.E."/>
            <person name="Cottret L."/>
            <person name="Lelandais-Briere C."/>
            <person name="Owens G.L."/>
            <person name="Carrere S."/>
            <person name="Mayjonade B."/>
            <person name="Legrand L."/>
            <person name="Gill N."/>
            <person name="Kane N.C."/>
            <person name="Bowers J.E."/>
            <person name="Hubner S."/>
            <person name="Bellec A."/>
            <person name="Berard A."/>
            <person name="Berges H."/>
            <person name="Blanchet N."/>
            <person name="Boniface M.C."/>
            <person name="Brunel D."/>
            <person name="Catrice O."/>
            <person name="Chaidir N."/>
            <person name="Claudel C."/>
            <person name="Donnadieu C."/>
            <person name="Faraut T."/>
            <person name="Fievet G."/>
            <person name="Helmstetter N."/>
            <person name="King M."/>
            <person name="Knapp S.J."/>
            <person name="Lai Z."/>
            <person name="Le Paslier M.C."/>
            <person name="Lippi Y."/>
            <person name="Lorenzon L."/>
            <person name="Mandel J.R."/>
            <person name="Marage G."/>
            <person name="Marchand G."/>
            <person name="Marquand E."/>
            <person name="Bret-Mestries E."/>
            <person name="Morien E."/>
            <person name="Nambeesan S."/>
            <person name="Nguyen T."/>
            <person name="Pegot-Espagnet P."/>
            <person name="Pouilly N."/>
            <person name="Raftis F."/>
            <person name="Sallet E."/>
            <person name="Schiex T."/>
            <person name="Thomas J."/>
            <person name="Vandecasteele C."/>
            <person name="Vares D."/>
            <person name="Vear F."/>
            <person name="Vautrin S."/>
            <person name="Crespi M."/>
            <person name="Mangin B."/>
            <person name="Burke J.M."/>
            <person name="Salse J."/>
            <person name="Munos S."/>
            <person name="Vincourt P."/>
            <person name="Rieseberg L.H."/>
            <person name="Langlade N.B."/>
        </authorList>
    </citation>
    <scope>NUCLEOTIDE SEQUENCE</scope>
    <source>
        <tissue evidence="2">Leaves</tissue>
    </source>
</reference>